<dbReference type="PANTHER" id="PTHR10519:SF20">
    <property type="entry name" value="G-PROTEIN COUPLED RECEPTOR 156-RELATED"/>
    <property type="match status" value="1"/>
</dbReference>
<feature type="transmembrane region" description="Helical" evidence="9">
    <location>
        <begin position="552"/>
        <end position="571"/>
    </location>
</feature>
<dbReference type="InterPro" id="IPR002455">
    <property type="entry name" value="GPCR3_GABA-B"/>
</dbReference>
<dbReference type="InterPro" id="IPR000337">
    <property type="entry name" value="GPCR_3"/>
</dbReference>
<evidence type="ECO:0000256" key="6">
    <source>
        <dbReference type="ARBA" id="ARBA00023170"/>
    </source>
</evidence>
<comment type="caution">
    <text evidence="11">The sequence shown here is derived from an EMBL/GenBank/DDBJ whole genome shotgun (WGS) entry which is preliminary data.</text>
</comment>
<evidence type="ECO:0000256" key="4">
    <source>
        <dbReference type="ARBA" id="ARBA00023040"/>
    </source>
</evidence>
<dbReference type="PANTHER" id="PTHR10519">
    <property type="entry name" value="GABA-B RECEPTOR"/>
    <property type="match status" value="1"/>
</dbReference>
<keyword evidence="4" id="KW-0297">G-protein coupled receptor</keyword>
<evidence type="ECO:0000256" key="5">
    <source>
        <dbReference type="ARBA" id="ARBA00023136"/>
    </source>
</evidence>
<keyword evidence="5 9" id="KW-0472">Membrane</keyword>
<evidence type="ECO:0000313" key="12">
    <source>
        <dbReference type="Proteomes" id="UP001211065"/>
    </source>
</evidence>
<evidence type="ECO:0000256" key="7">
    <source>
        <dbReference type="ARBA" id="ARBA00023180"/>
    </source>
</evidence>
<dbReference type="Pfam" id="PF00003">
    <property type="entry name" value="7tm_3"/>
    <property type="match status" value="1"/>
</dbReference>
<dbReference type="GO" id="GO:0043190">
    <property type="term" value="C:ATP-binding cassette (ABC) transporter complex"/>
    <property type="evidence" value="ECO:0007669"/>
    <property type="project" value="InterPro"/>
</dbReference>
<evidence type="ECO:0000256" key="9">
    <source>
        <dbReference type="SAM" id="Phobius"/>
    </source>
</evidence>
<dbReference type="PRINTS" id="PR00248">
    <property type="entry name" value="GPCRMGR"/>
</dbReference>
<dbReference type="InterPro" id="IPR029006">
    <property type="entry name" value="ADF-H/Gelsolin-like_dom_sf"/>
</dbReference>
<evidence type="ECO:0000259" key="10">
    <source>
        <dbReference type="PROSITE" id="PS50259"/>
    </source>
</evidence>
<name>A0AAD5XXM6_9FUNG</name>
<proteinExistence type="predicted"/>
<dbReference type="Pfam" id="PF00241">
    <property type="entry name" value="Cofilin_ADF"/>
    <property type="match status" value="1"/>
</dbReference>
<dbReference type="PROSITE" id="PS50259">
    <property type="entry name" value="G_PROTEIN_RECEP_F3_4"/>
    <property type="match status" value="1"/>
</dbReference>
<sequence>MVNINSDATTAYEDVRDDKSATNWLLLGYVDDKKDDLSLVGTGSGGLTELKTFLKPDQANFGYIRVTVGNDELRKAKLSVHISDVKNVLKAFAIEIAACDLEDLDSKKVDLLVKKAMGLRDWDSQILVSYVTDIILREAMGANTVLVDCNNAIKELLTENPELPSDNIQLTLMEHEKIFLNVEYWPPTTNTLELSQKLGYTKIISGGPIGYTGKIGWYLPEKWVISKPQLESWRAYTSTENTCQFKPNTSLNCGDAVLKPLQQVSDVELSDILNLAKNCENAANSGSDGRRCAESILNGVSHLTHQIEKKLPKGRFNTVKETWTVFDKQIIKSLNLELEPYLMPDFTEQKLVDEMIYSALNDIPYIGYFYTPHWLLSSKSPIKLTSMYIQQIKIYLKYYFRFLPTYNSKCSEALLNGTYNCDYPDTYLYKLVTKKFLEVAPDALTFVQQFIVNEDALLQMLYDKHENSKNLSLSPEMGYWQAACEYVKQQEDSWRRFIPPGYRVKTEEVLELNSPVFIGVQVLYMSNLLITILSGALVIYHRNRAEVKSISLLSLIQILTGLSLTWMSIYANAGPLTLGKCLFKQWNEWITLSVVLGSILPKSYRLFQIFENTNINKPILQTQHLFAVTTAIVLGEALILLGWTFTSPLVPTVTSVNSESYFYQCSSKDLETKNAFIYALLLYNGILIMTTFLLAYKTRNAFERYRESTRIANSSIVITLIALIGMIVLGNHTRSTLTQLFLVRSILIAIAGMVTYACLIGKTVVNIFLSTYLVPDIAVGKGKSGEESSCQDNFESSYQKVDSSQKGLWISYEGLEIFHLNLGVSIKFEDKKGNVTAINFQNHYLKEAFLVQLEKDAKMEPVLRY</sequence>
<dbReference type="InterPro" id="IPR007210">
    <property type="entry name" value="ABC_Gly_betaine_transp_sub-bd"/>
</dbReference>
<dbReference type="Gene3D" id="3.40.20.10">
    <property type="entry name" value="Severin"/>
    <property type="match status" value="1"/>
</dbReference>
<dbReference type="InterPro" id="IPR002108">
    <property type="entry name" value="ADF-H"/>
</dbReference>
<accession>A0AAD5XXM6</accession>
<dbReference type="SUPFAM" id="SSF53850">
    <property type="entry name" value="Periplasmic binding protein-like II"/>
    <property type="match status" value="1"/>
</dbReference>
<dbReference type="GO" id="GO:0007214">
    <property type="term" value="P:gamma-aminobutyric acid signaling pathway"/>
    <property type="evidence" value="ECO:0007669"/>
    <property type="project" value="TreeGrafter"/>
</dbReference>
<feature type="transmembrane region" description="Helical" evidence="9">
    <location>
        <begin position="708"/>
        <end position="729"/>
    </location>
</feature>
<dbReference type="CDD" id="cd11282">
    <property type="entry name" value="ADF_coactosin_like"/>
    <property type="match status" value="1"/>
</dbReference>
<evidence type="ECO:0000313" key="11">
    <source>
        <dbReference type="EMBL" id="KAJ3224165.1"/>
    </source>
</evidence>
<dbReference type="Pfam" id="PF04069">
    <property type="entry name" value="OpuAC"/>
    <property type="match status" value="1"/>
</dbReference>
<feature type="domain" description="G-protein coupled receptors family 3 profile" evidence="10">
    <location>
        <begin position="516"/>
        <end position="769"/>
    </location>
</feature>
<keyword evidence="3 9" id="KW-1133">Transmembrane helix</keyword>
<dbReference type="GO" id="GO:0038039">
    <property type="term" value="C:G protein-coupled receptor heterodimeric complex"/>
    <property type="evidence" value="ECO:0007669"/>
    <property type="project" value="TreeGrafter"/>
</dbReference>
<dbReference type="EMBL" id="JADGJW010000102">
    <property type="protein sequence ID" value="KAJ3224165.1"/>
    <property type="molecule type" value="Genomic_DNA"/>
</dbReference>
<feature type="transmembrane region" description="Helical" evidence="9">
    <location>
        <begin position="741"/>
        <end position="760"/>
    </location>
</feature>
<protein>
    <recommendedName>
        <fullName evidence="10">G-protein coupled receptors family 3 profile domain-containing protein</fullName>
    </recommendedName>
</protein>
<dbReference type="GO" id="GO:0003779">
    <property type="term" value="F:actin binding"/>
    <property type="evidence" value="ECO:0007669"/>
    <property type="project" value="InterPro"/>
</dbReference>
<dbReference type="SUPFAM" id="SSF55753">
    <property type="entry name" value="Actin depolymerizing proteins"/>
    <property type="match status" value="1"/>
</dbReference>
<keyword evidence="2 9" id="KW-0812">Transmembrane</keyword>
<dbReference type="GO" id="GO:0004965">
    <property type="term" value="F:G protein-coupled GABA receptor activity"/>
    <property type="evidence" value="ECO:0007669"/>
    <property type="project" value="InterPro"/>
</dbReference>
<keyword evidence="7" id="KW-0325">Glycoprotein</keyword>
<keyword evidence="12" id="KW-1185">Reference proteome</keyword>
<evidence type="ECO:0000256" key="2">
    <source>
        <dbReference type="ARBA" id="ARBA00022692"/>
    </source>
</evidence>
<dbReference type="AlphaFoldDB" id="A0AAD5XXM6"/>
<evidence type="ECO:0000256" key="3">
    <source>
        <dbReference type="ARBA" id="ARBA00022989"/>
    </source>
</evidence>
<reference evidence="11" key="1">
    <citation type="submission" date="2020-05" db="EMBL/GenBank/DDBJ databases">
        <title>Phylogenomic resolution of chytrid fungi.</title>
        <authorList>
            <person name="Stajich J.E."/>
            <person name="Amses K."/>
            <person name="Simmons R."/>
            <person name="Seto K."/>
            <person name="Myers J."/>
            <person name="Bonds A."/>
            <person name="Quandt C.A."/>
            <person name="Barry K."/>
            <person name="Liu P."/>
            <person name="Grigoriev I."/>
            <person name="Longcore J.E."/>
            <person name="James T.Y."/>
        </authorList>
    </citation>
    <scope>NUCLEOTIDE SEQUENCE</scope>
    <source>
        <strain evidence="11">JEL0476</strain>
    </source>
</reference>
<feature type="transmembrane region" description="Helical" evidence="9">
    <location>
        <begin position="625"/>
        <end position="645"/>
    </location>
</feature>
<feature type="transmembrane region" description="Helical" evidence="9">
    <location>
        <begin position="522"/>
        <end position="540"/>
    </location>
</feature>
<dbReference type="GO" id="GO:0022857">
    <property type="term" value="F:transmembrane transporter activity"/>
    <property type="evidence" value="ECO:0007669"/>
    <property type="project" value="InterPro"/>
</dbReference>
<organism evidence="11 12">
    <name type="scientific">Clydaea vesicula</name>
    <dbReference type="NCBI Taxonomy" id="447962"/>
    <lineage>
        <taxon>Eukaryota</taxon>
        <taxon>Fungi</taxon>
        <taxon>Fungi incertae sedis</taxon>
        <taxon>Chytridiomycota</taxon>
        <taxon>Chytridiomycota incertae sedis</taxon>
        <taxon>Chytridiomycetes</taxon>
        <taxon>Lobulomycetales</taxon>
        <taxon>Lobulomycetaceae</taxon>
        <taxon>Clydaea</taxon>
    </lineage>
</organism>
<dbReference type="Proteomes" id="UP001211065">
    <property type="component" value="Unassembled WGS sequence"/>
</dbReference>
<dbReference type="InterPro" id="IPR017978">
    <property type="entry name" value="GPCR_3_C"/>
</dbReference>
<evidence type="ECO:0000256" key="8">
    <source>
        <dbReference type="ARBA" id="ARBA00023224"/>
    </source>
</evidence>
<gene>
    <name evidence="11" type="ORF">HK099_000156</name>
</gene>
<keyword evidence="8" id="KW-0807">Transducer</keyword>
<comment type="subcellular location">
    <subcellularLocation>
        <location evidence="1">Membrane</location>
        <topology evidence="1">Multi-pass membrane protein</topology>
    </subcellularLocation>
</comment>
<keyword evidence="6" id="KW-0675">Receptor</keyword>
<evidence type="ECO:0000256" key="1">
    <source>
        <dbReference type="ARBA" id="ARBA00004141"/>
    </source>
</evidence>
<feature type="transmembrane region" description="Helical" evidence="9">
    <location>
        <begin position="586"/>
        <end position="604"/>
    </location>
</feature>
<feature type="transmembrane region" description="Helical" evidence="9">
    <location>
        <begin position="676"/>
        <end position="696"/>
    </location>
</feature>